<evidence type="ECO:0000313" key="5">
    <source>
        <dbReference type="Proteomes" id="UP000287224"/>
    </source>
</evidence>
<feature type="domain" description="SHSP" evidence="3">
    <location>
        <begin position="3"/>
        <end position="118"/>
    </location>
</feature>
<comment type="similarity">
    <text evidence="1 2">Belongs to the small heat shock protein (HSP20) family.</text>
</comment>
<sequence length="130" mass="14345">MQEKAKIQHIPVKMYRTADRLMVAAPMPGLQPEDITAQVSEDGRLIIQGELRGMLKDLKELLVDEWSVGGYYRDIELPDMVDGVHANANYGNGVLVIAFPLSEQIQPVTLKLQKTATDRGGRSGNAGHTF</sequence>
<dbReference type="InterPro" id="IPR002068">
    <property type="entry name" value="A-crystallin/Hsp20_dom"/>
</dbReference>
<reference evidence="5" key="1">
    <citation type="submission" date="2018-12" db="EMBL/GenBank/DDBJ databases">
        <title>Tengunoibacter tsumagoiensis gen. nov., sp. nov., Dictyobacter kobayashii sp. nov., D. alpinus sp. nov., and D. joshuensis sp. nov. and description of Dictyobacteraceae fam. nov. within the order Ktedonobacterales isolated from Tengu-no-mugimeshi.</title>
        <authorList>
            <person name="Wang C.M."/>
            <person name="Zheng Y."/>
            <person name="Sakai Y."/>
            <person name="Toyoda A."/>
            <person name="Minakuchi Y."/>
            <person name="Abe K."/>
            <person name="Yokota A."/>
            <person name="Yabe S."/>
        </authorList>
    </citation>
    <scope>NUCLEOTIDE SEQUENCE [LARGE SCALE GENOMIC DNA]</scope>
    <source>
        <strain evidence="5">S-27</strain>
    </source>
</reference>
<proteinExistence type="inferred from homology"/>
<dbReference type="RefSeq" id="WP_126597522.1">
    <property type="nucleotide sequence ID" value="NZ_BIFQ01000001.1"/>
</dbReference>
<accession>A0A401ZIB6</accession>
<dbReference type="CDD" id="cd06464">
    <property type="entry name" value="ACD_sHsps-like"/>
    <property type="match status" value="1"/>
</dbReference>
<evidence type="ECO:0000313" key="4">
    <source>
        <dbReference type="EMBL" id="GCE06588.1"/>
    </source>
</evidence>
<dbReference type="SUPFAM" id="SSF49764">
    <property type="entry name" value="HSP20-like chaperones"/>
    <property type="match status" value="1"/>
</dbReference>
<gene>
    <name evidence="4" type="ORF">KDAU_39170</name>
</gene>
<dbReference type="OrthoDB" id="161349at2"/>
<evidence type="ECO:0000259" key="3">
    <source>
        <dbReference type="PROSITE" id="PS01031"/>
    </source>
</evidence>
<evidence type="ECO:0000256" key="2">
    <source>
        <dbReference type="RuleBase" id="RU003616"/>
    </source>
</evidence>
<dbReference type="Proteomes" id="UP000287224">
    <property type="component" value="Unassembled WGS sequence"/>
</dbReference>
<organism evidence="4 5">
    <name type="scientific">Dictyobacter aurantiacus</name>
    <dbReference type="NCBI Taxonomy" id="1936993"/>
    <lineage>
        <taxon>Bacteria</taxon>
        <taxon>Bacillati</taxon>
        <taxon>Chloroflexota</taxon>
        <taxon>Ktedonobacteria</taxon>
        <taxon>Ktedonobacterales</taxon>
        <taxon>Dictyobacteraceae</taxon>
        <taxon>Dictyobacter</taxon>
    </lineage>
</organism>
<evidence type="ECO:0000256" key="1">
    <source>
        <dbReference type="PROSITE-ProRule" id="PRU00285"/>
    </source>
</evidence>
<dbReference type="Gene3D" id="2.60.40.790">
    <property type="match status" value="1"/>
</dbReference>
<protein>
    <recommendedName>
        <fullName evidence="3">SHSP domain-containing protein</fullName>
    </recommendedName>
</protein>
<name>A0A401ZIB6_9CHLR</name>
<dbReference type="InterPro" id="IPR008978">
    <property type="entry name" value="HSP20-like_chaperone"/>
</dbReference>
<dbReference type="EMBL" id="BIFQ01000001">
    <property type="protein sequence ID" value="GCE06588.1"/>
    <property type="molecule type" value="Genomic_DNA"/>
</dbReference>
<keyword evidence="5" id="KW-1185">Reference proteome</keyword>
<dbReference type="PROSITE" id="PS01031">
    <property type="entry name" value="SHSP"/>
    <property type="match status" value="1"/>
</dbReference>
<dbReference type="Pfam" id="PF00011">
    <property type="entry name" value="HSP20"/>
    <property type="match status" value="1"/>
</dbReference>
<dbReference type="AlphaFoldDB" id="A0A401ZIB6"/>
<comment type="caution">
    <text evidence="4">The sequence shown here is derived from an EMBL/GenBank/DDBJ whole genome shotgun (WGS) entry which is preliminary data.</text>
</comment>